<name>A0AAQ3S637_VIGMU</name>
<evidence type="ECO:0000259" key="1">
    <source>
        <dbReference type="Pfam" id="PF23324"/>
    </source>
</evidence>
<evidence type="ECO:0000313" key="3">
    <source>
        <dbReference type="Proteomes" id="UP001374535"/>
    </source>
</evidence>
<dbReference type="Pfam" id="PF23324">
    <property type="entry name" value="DUF7086"/>
    <property type="match status" value="1"/>
</dbReference>
<protein>
    <recommendedName>
        <fullName evidence="1">DUF7086 domain-containing protein</fullName>
    </recommendedName>
</protein>
<feature type="domain" description="DUF7086" evidence="1">
    <location>
        <begin position="223"/>
        <end position="355"/>
    </location>
</feature>
<sequence>MELVGEPDLTLSLKCGGSEETRTIPPIFLRSKKTTIPFIFLGSEETTTPFFFLEDSLQTNLPLMETDFSNLDLSLNLNPNISSSLASFSNNDNTYLSLASCNHNANPPNTPAKAIENVSSVNSFQTNSPLLQTLCCDHNFNSNPSLLSFSDKSNTSLSTTSCNENTNPPNAPAEATKNVSTVTRSLGRSRQTSCTRRSKRMSETVPTLFPWAKNQRASVHSKQYLLENNINTIKGKVHCKRCEHEFELSLNLEEKLNDLCQFISKGKHKWHNRAPRVWMSPMFPRCPICGRESSNRPIIAKNKKEINWLFLLLGQMLGCCTLNHLKYFCKHNEVHRTGAKDRLLYDIYKNLVNQLLPGFFV</sequence>
<dbReference type="EMBL" id="CP144699">
    <property type="protein sequence ID" value="WVZ18767.1"/>
    <property type="molecule type" value="Genomic_DNA"/>
</dbReference>
<reference evidence="2 3" key="1">
    <citation type="journal article" date="2023" name="Life. Sci Alliance">
        <title>Evolutionary insights into 3D genome organization and epigenetic landscape of Vigna mungo.</title>
        <authorList>
            <person name="Junaid A."/>
            <person name="Singh B."/>
            <person name="Bhatia S."/>
        </authorList>
    </citation>
    <scope>NUCLEOTIDE SEQUENCE [LARGE SCALE GENOMIC DNA]</scope>
    <source>
        <strain evidence="2">Urdbean</strain>
    </source>
</reference>
<dbReference type="PANTHER" id="PTHR34272">
    <property type="entry name" value="EXPRESSED PROTEIN"/>
    <property type="match status" value="1"/>
</dbReference>
<keyword evidence="3" id="KW-1185">Reference proteome</keyword>
<dbReference type="PANTHER" id="PTHR34272:SF1">
    <property type="entry name" value="EXPRESSED PROTEIN"/>
    <property type="match status" value="1"/>
</dbReference>
<organism evidence="2 3">
    <name type="scientific">Vigna mungo</name>
    <name type="common">Black gram</name>
    <name type="synonym">Phaseolus mungo</name>
    <dbReference type="NCBI Taxonomy" id="3915"/>
    <lineage>
        <taxon>Eukaryota</taxon>
        <taxon>Viridiplantae</taxon>
        <taxon>Streptophyta</taxon>
        <taxon>Embryophyta</taxon>
        <taxon>Tracheophyta</taxon>
        <taxon>Spermatophyta</taxon>
        <taxon>Magnoliopsida</taxon>
        <taxon>eudicotyledons</taxon>
        <taxon>Gunneridae</taxon>
        <taxon>Pentapetalae</taxon>
        <taxon>rosids</taxon>
        <taxon>fabids</taxon>
        <taxon>Fabales</taxon>
        <taxon>Fabaceae</taxon>
        <taxon>Papilionoideae</taxon>
        <taxon>50 kb inversion clade</taxon>
        <taxon>NPAAA clade</taxon>
        <taxon>indigoferoid/millettioid clade</taxon>
        <taxon>Phaseoleae</taxon>
        <taxon>Vigna</taxon>
    </lineage>
</organism>
<dbReference type="AlphaFoldDB" id="A0AAQ3S637"/>
<accession>A0AAQ3S637</accession>
<gene>
    <name evidence="2" type="ORF">V8G54_006089</name>
</gene>
<proteinExistence type="predicted"/>
<dbReference type="InterPro" id="IPR055513">
    <property type="entry name" value="DUF7086"/>
</dbReference>
<dbReference type="Proteomes" id="UP001374535">
    <property type="component" value="Chromosome 2"/>
</dbReference>
<evidence type="ECO:0000313" key="2">
    <source>
        <dbReference type="EMBL" id="WVZ18767.1"/>
    </source>
</evidence>